<gene>
    <name evidence="2" type="ORF">QNJ86_04570</name>
</gene>
<sequence length="522" mass="56315">MRDMLKAASPSISRRDCIKLVGGTALAVGMGGLLGGCSSENGTDQEEPTTQDSTTLRVAMMGSTTDTLDPATFSTLLPLAIALNVYDSLILLRNGIVENQLAERIVPNEDATAWTVTLREGVYYHNGDPVTAEDALYSLQYAGTSPMYASFYSNVDWAGSTVEDERTFVLRLLSPQATFWDEVVSAVTFVFPKGSAGDDFSQDIGSGPFKLSSFSPDTGAVLLKNEEYWGGAPAIDTVEIIPITDPETRYAALTTGEVDYAHQISTTNAATLEGQTGFAVFNGGIENSSSFRFCLNASMAPFDDPDVRRAFKMVVDRQTMCDTIFRSAGVVGNDVLGQGMPGYNDSLEQRGYDFDEAKRILSEKGVAEISITTAETTTGVNDSAEMLAQKLEEAGVSVTIIEEDPTTLFSDMNTIYGAQVFATYLINRPYIASAVMYTGGSSPYNFSQWKDEEYDALLSQATSTVDEAERADILNQAQARLWAEGGDIVWGYCADLSGQVDTLDGIEITLSVPLFAHAAFSE</sequence>
<dbReference type="PANTHER" id="PTHR30290">
    <property type="entry name" value="PERIPLASMIC BINDING COMPONENT OF ABC TRANSPORTER"/>
    <property type="match status" value="1"/>
</dbReference>
<protein>
    <submittedName>
        <fullName evidence="2">ABC transporter substrate-binding protein</fullName>
    </submittedName>
</protein>
<evidence type="ECO:0000259" key="1">
    <source>
        <dbReference type="Pfam" id="PF00496"/>
    </source>
</evidence>
<proteinExistence type="predicted"/>
<dbReference type="RefSeq" id="WP_283831413.1">
    <property type="nucleotide sequence ID" value="NZ_JASJEU010000008.1"/>
</dbReference>
<feature type="domain" description="Solute-binding protein family 5" evidence="1">
    <location>
        <begin position="98"/>
        <end position="425"/>
    </location>
</feature>
<dbReference type="InterPro" id="IPR000914">
    <property type="entry name" value="SBP_5_dom"/>
</dbReference>
<organism evidence="2 3">
    <name type="scientific">Gordonibacter faecis</name>
    <dbReference type="NCBI Taxonomy" id="3047475"/>
    <lineage>
        <taxon>Bacteria</taxon>
        <taxon>Bacillati</taxon>
        <taxon>Actinomycetota</taxon>
        <taxon>Coriobacteriia</taxon>
        <taxon>Eggerthellales</taxon>
        <taxon>Eggerthellaceae</taxon>
        <taxon>Gordonibacter</taxon>
    </lineage>
</organism>
<dbReference type="Proteomes" id="UP001232750">
    <property type="component" value="Unassembled WGS sequence"/>
</dbReference>
<reference evidence="2 3" key="1">
    <citation type="submission" date="2023-05" db="EMBL/GenBank/DDBJ databases">
        <title>Gordonibacter KGMB12511T sp. nov., isolated from faeces of healthy Korean.</title>
        <authorList>
            <person name="Kim H.S."/>
            <person name="Kim J.-S."/>
            <person name="Suh M.K."/>
            <person name="Eom M.K."/>
            <person name="Do H.E."/>
            <person name="Lee J.-S."/>
        </authorList>
    </citation>
    <scope>NUCLEOTIDE SEQUENCE [LARGE SCALE GENOMIC DNA]</scope>
    <source>
        <strain evidence="2 3">KGMB12511</strain>
    </source>
</reference>
<dbReference type="SUPFAM" id="SSF53850">
    <property type="entry name" value="Periplasmic binding protein-like II"/>
    <property type="match status" value="1"/>
</dbReference>
<keyword evidence="3" id="KW-1185">Reference proteome</keyword>
<dbReference type="InterPro" id="IPR030678">
    <property type="entry name" value="Peptide/Ni-bd"/>
</dbReference>
<evidence type="ECO:0000313" key="3">
    <source>
        <dbReference type="Proteomes" id="UP001232750"/>
    </source>
</evidence>
<comment type="caution">
    <text evidence="2">The sequence shown here is derived from an EMBL/GenBank/DDBJ whole genome shotgun (WGS) entry which is preliminary data.</text>
</comment>
<name>A0ABT7DKL6_9ACTN</name>
<evidence type="ECO:0000313" key="2">
    <source>
        <dbReference type="EMBL" id="MDJ1650063.1"/>
    </source>
</evidence>
<dbReference type="PANTHER" id="PTHR30290:SF65">
    <property type="entry name" value="MONOACYL PHOSPHATIDYLINOSITOL TETRAMANNOSIDE-BINDING PROTEIN LPQW-RELATED"/>
    <property type="match status" value="1"/>
</dbReference>
<dbReference type="EMBL" id="JASJEU010000008">
    <property type="protein sequence ID" value="MDJ1650063.1"/>
    <property type="molecule type" value="Genomic_DNA"/>
</dbReference>
<dbReference type="Gene3D" id="3.10.105.10">
    <property type="entry name" value="Dipeptide-binding Protein, Domain 3"/>
    <property type="match status" value="1"/>
</dbReference>
<dbReference type="Gene3D" id="3.40.190.10">
    <property type="entry name" value="Periplasmic binding protein-like II"/>
    <property type="match status" value="1"/>
</dbReference>
<dbReference type="Pfam" id="PF00496">
    <property type="entry name" value="SBP_bac_5"/>
    <property type="match status" value="1"/>
</dbReference>
<dbReference type="PIRSF" id="PIRSF002741">
    <property type="entry name" value="MppA"/>
    <property type="match status" value="1"/>
</dbReference>
<dbReference type="InterPro" id="IPR039424">
    <property type="entry name" value="SBP_5"/>
</dbReference>
<accession>A0ABT7DKL6</accession>
<dbReference type="CDD" id="cd08503">
    <property type="entry name" value="PBP2_NikA_DppA_OppA_like_17"/>
    <property type="match status" value="1"/>
</dbReference>